<evidence type="ECO:0000256" key="2">
    <source>
        <dbReference type="PROSITE-ProRule" id="PRU00325"/>
    </source>
</evidence>
<dbReference type="PROSITE" id="PS51194">
    <property type="entry name" value="HELICASE_CTER"/>
    <property type="match status" value="1"/>
</dbReference>
<dbReference type="GO" id="GO:0016787">
    <property type="term" value="F:hydrolase activity"/>
    <property type="evidence" value="ECO:0007669"/>
    <property type="project" value="UniProtKB-KW"/>
</dbReference>
<sequence length="1150" mass="130523">MEAVNLNNRDIPNKILARGREIAREGDLDIDYIDNVQQEVNATVYGTYDYGVTVSFTGQNDYCECPYFPEHGYCKHIAAVLSLLKTQKRPIERLFSDVDDRDHYENDFSGDYLGNSMAFEQALAEHPAAAAHVYPNKETYNDLRFHPKKWNAFFERYPESAEPSTFDDKPKPYLDPDIERYFAQYQPQKQISSGASFLQNINLPEPQYFKPLTENETTEMPLALEVTLRFLPYSIYWGNSDYRAFVSLRIASQQQGKFYKISNIDSFLTKYLTETDYQTGGKARFRLTPEVFSEAENQVLTILSHGTQPDSQRYQGTGNDRNQQRLLNTGDLARIIPALSQVTSFRYESDHAVYGRIDLTDYQPDNGLLTATVTTTDSGFEFILANHYDGALAEENLFTSADHFFQLTAPQYTMISEFLDRYDQTAERDDDGSYGLQFTAGEVDSLLQLITYFQQFGTINDLPETLVQPQMTPHFDLTTTGSLLRLKLTYDYDGTLYTKSQLHQVPDEKRLFDKETQAESYLGSLGFTEQDDVWEKDFTDPETLYQFFVAELPNLQSNGVTTVTDELQQRLRSGSDIESAINVSEDNGLLSVNFSLKGIDEQDVDQVLQQLDVNRPYIARSDGSIMLVENDLKQLNQALISLRHQGELHNGQIKVNAAQALAVQAAVGDTAEFDANFKRLSQDLAHPEAFDISDEAPVQATLRPYQITGVKWFEMLNSHGFGGILADEMGLGKTLQMITFLNNHLDADHPDLVVSPASLIYNWLAEFHKFAPDIQVAVVDGNKEQRREIIADTTNTVLITSYNSARRDIALYNDRGINYLVLDEAQFVKNSSTKTHQELRQLSRRNTYALSGTPIENRTEELWSIFELVMPGLLPNKKAFHKLTPDDIAIRVKPFILRREKEAVLTDLPPKIETNLTNDMTPEQKTVYLAQLQQMQVKVRGMSSSKFVKNRIEILAGLTRLRQICDTPALYMDDYNGTSGKLEQLIELLHQAVDNNRHVLIFSQFTSMLGIIEDHLQQAKLPTYVLKGDTKPKDRLAMVDAFNAGEKSIFLISLKAGGTGLNLTGADMVILVDLWWNPAVEDQATARAHRIGQHHQVDVYRLITQGTIEEQIYKLQEQKRDLVDQILSGTQNKGALTEDEIREILGIEAE</sequence>
<dbReference type="Pfam" id="PF04434">
    <property type="entry name" value="SWIM"/>
    <property type="match status" value="1"/>
</dbReference>
<dbReference type="InterPro" id="IPR001650">
    <property type="entry name" value="Helicase_C-like"/>
</dbReference>
<dbReference type="PROSITE" id="PS51192">
    <property type="entry name" value="HELICASE_ATP_BIND_1"/>
    <property type="match status" value="1"/>
</dbReference>
<dbReference type="AlphaFoldDB" id="A0A0R2FPP6"/>
<feature type="domain" description="Helicase ATP-binding" evidence="4">
    <location>
        <begin position="714"/>
        <end position="872"/>
    </location>
</feature>
<evidence type="ECO:0000259" key="4">
    <source>
        <dbReference type="PROSITE" id="PS51192"/>
    </source>
</evidence>
<dbReference type="InterPro" id="IPR014001">
    <property type="entry name" value="Helicase_ATP-bd"/>
</dbReference>
<accession>A0A0R2FPP6</accession>
<feature type="domain" description="Helicase C-terminal" evidence="5">
    <location>
        <begin position="981"/>
        <end position="1145"/>
    </location>
</feature>
<dbReference type="PANTHER" id="PTHR10799">
    <property type="entry name" value="SNF2/RAD54 HELICASE FAMILY"/>
    <property type="match status" value="1"/>
</dbReference>
<dbReference type="InterPro" id="IPR049730">
    <property type="entry name" value="SNF2/RAD54-like_C"/>
</dbReference>
<dbReference type="PATRIC" id="fig|1423804.4.peg.3331"/>
<gene>
    <name evidence="6" type="ORF">FD14_GL003097</name>
</gene>
<keyword evidence="7" id="KW-1185">Reference proteome</keyword>
<dbReference type="Proteomes" id="UP000051442">
    <property type="component" value="Unassembled WGS sequence"/>
</dbReference>
<dbReference type="Pfam" id="PF08455">
    <property type="entry name" value="SNF2_assoc"/>
    <property type="match status" value="1"/>
</dbReference>
<evidence type="ECO:0000256" key="1">
    <source>
        <dbReference type="ARBA" id="ARBA00022801"/>
    </source>
</evidence>
<evidence type="ECO:0000313" key="7">
    <source>
        <dbReference type="Proteomes" id="UP000051442"/>
    </source>
</evidence>
<dbReference type="InterPro" id="IPR013663">
    <property type="entry name" value="Helicase_SWF/SNF/SWI_bac"/>
</dbReference>
<evidence type="ECO:0000313" key="6">
    <source>
        <dbReference type="EMBL" id="KRN26956.1"/>
    </source>
</evidence>
<dbReference type="SMART" id="SM00487">
    <property type="entry name" value="DEXDc"/>
    <property type="match status" value="1"/>
</dbReference>
<feature type="domain" description="SWIM-type" evidence="3">
    <location>
        <begin position="50"/>
        <end position="85"/>
    </location>
</feature>
<keyword evidence="2" id="KW-0862">Zinc</keyword>
<dbReference type="OrthoDB" id="9760715at2"/>
<dbReference type="InterPro" id="IPR027417">
    <property type="entry name" value="P-loop_NTPase"/>
</dbReference>
<dbReference type="Pfam" id="PF00176">
    <property type="entry name" value="SNF2-rel_dom"/>
    <property type="match status" value="1"/>
</dbReference>
<dbReference type="Pfam" id="PF00271">
    <property type="entry name" value="Helicase_C"/>
    <property type="match status" value="1"/>
</dbReference>
<dbReference type="GO" id="GO:0005524">
    <property type="term" value="F:ATP binding"/>
    <property type="evidence" value="ECO:0007669"/>
    <property type="project" value="InterPro"/>
</dbReference>
<evidence type="ECO:0000259" key="3">
    <source>
        <dbReference type="PROSITE" id="PS50966"/>
    </source>
</evidence>
<dbReference type="EMBL" id="AYZM01000003">
    <property type="protein sequence ID" value="KRN26956.1"/>
    <property type="molecule type" value="Genomic_DNA"/>
</dbReference>
<dbReference type="Gene3D" id="3.40.50.10810">
    <property type="entry name" value="Tandem AAA-ATPase domain"/>
    <property type="match status" value="1"/>
</dbReference>
<keyword evidence="2" id="KW-0863">Zinc-finger</keyword>
<dbReference type="SUPFAM" id="SSF52540">
    <property type="entry name" value="P-loop containing nucleoside triphosphate hydrolases"/>
    <property type="match status" value="2"/>
</dbReference>
<dbReference type="FunFam" id="3.40.50.300:FF:000533">
    <property type="entry name" value="Helicase, Snf2 family"/>
    <property type="match status" value="1"/>
</dbReference>
<dbReference type="SMART" id="SM00490">
    <property type="entry name" value="HELICc"/>
    <property type="match status" value="1"/>
</dbReference>
<dbReference type="STRING" id="1423804.FD14_GL003097"/>
<dbReference type="InterPro" id="IPR007527">
    <property type="entry name" value="Znf_SWIM"/>
</dbReference>
<keyword evidence="1" id="KW-0378">Hydrolase</keyword>
<keyword evidence="2" id="KW-0479">Metal-binding</keyword>
<reference evidence="6 7" key="1">
    <citation type="journal article" date="2015" name="Genome Announc.">
        <title>Expanding the biotechnology potential of lactobacilli through comparative genomics of 213 strains and associated genera.</title>
        <authorList>
            <person name="Sun Z."/>
            <person name="Harris H.M."/>
            <person name="McCann A."/>
            <person name="Guo C."/>
            <person name="Argimon S."/>
            <person name="Zhang W."/>
            <person name="Yang X."/>
            <person name="Jeffery I.B."/>
            <person name="Cooney J.C."/>
            <person name="Kagawa T.F."/>
            <person name="Liu W."/>
            <person name="Song Y."/>
            <person name="Salvetti E."/>
            <person name="Wrobel A."/>
            <person name="Rasinkangas P."/>
            <person name="Parkhill J."/>
            <person name="Rea M.C."/>
            <person name="O'Sullivan O."/>
            <person name="Ritari J."/>
            <person name="Douillard F.P."/>
            <person name="Paul Ross R."/>
            <person name="Yang R."/>
            <person name="Briner A.E."/>
            <person name="Felis G.E."/>
            <person name="de Vos W.M."/>
            <person name="Barrangou R."/>
            <person name="Klaenhammer T.R."/>
            <person name="Caufield P.W."/>
            <person name="Cui Y."/>
            <person name="Zhang H."/>
            <person name="O'Toole P.W."/>
        </authorList>
    </citation>
    <scope>NUCLEOTIDE SEQUENCE [LARGE SCALE GENOMIC DNA]</scope>
    <source>
        <strain evidence="6 7">DSM 23365</strain>
    </source>
</reference>
<dbReference type="InterPro" id="IPR038718">
    <property type="entry name" value="SNF2-like_sf"/>
</dbReference>
<name>A0A0R2FPP6_9LACO</name>
<proteinExistence type="predicted"/>
<organism evidence="6 7">
    <name type="scientific">Secundilactobacillus similis DSM 23365 = JCM 2765</name>
    <dbReference type="NCBI Taxonomy" id="1423804"/>
    <lineage>
        <taxon>Bacteria</taxon>
        <taxon>Bacillati</taxon>
        <taxon>Bacillota</taxon>
        <taxon>Bacilli</taxon>
        <taxon>Lactobacillales</taxon>
        <taxon>Lactobacillaceae</taxon>
        <taxon>Secundilactobacillus</taxon>
    </lineage>
</organism>
<protein>
    <submittedName>
        <fullName evidence="6">Snf2 family protein</fullName>
    </submittedName>
</protein>
<evidence type="ECO:0000259" key="5">
    <source>
        <dbReference type="PROSITE" id="PS51194"/>
    </source>
</evidence>
<dbReference type="CDD" id="cd18793">
    <property type="entry name" value="SF2_C_SNF"/>
    <property type="match status" value="1"/>
</dbReference>
<dbReference type="Gene3D" id="3.40.50.300">
    <property type="entry name" value="P-loop containing nucleotide triphosphate hydrolases"/>
    <property type="match status" value="1"/>
</dbReference>
<dbReference type="InterPro" id="IPR000330">
    <property type="entry name" value="SNF2_N"/>
</dbReference>
<dbReference type="PROSITE" id="PS50966">
    <property type="entry name" value="ZF_SWIM"/>
    <property type="match status" value="1"/>
</dbReference>
<dbReference type="GO" id="GO:0008270">
    <property type="term" value="F:zinc ion binding"/>
    <property type="evidence" value="ECO:0007669"/>
    <property type="project" value="UniProtKB-KW"/>
</dbReference>
<comment type="caution">
    <text evidence="6">The sequence shown here is derived from an EMBL/GenBank/DDBJ whole genome shotgun (WGS) entry which is preliminary data.</text>
</comment>